<gene>
    <name evidence="2" type="ORF">NCTC11923_00324</name>
</gene>
<keyword evidence="3" id="KW-1185">Reference proteome</keyword>
<feature type="domain" description="Transposase IS204/IS1001/IS1096/IS1165 DDE" evidence="1">
    <location>
        <begin position="1"/>
        <end position="43"/>
    </location>
</feature>
<dbReference type="AlphaFoldDB" id="A0A3S4SS58"/>
<sequence length="43" mass="4687">MDGFTSYKTATAEQLPAARAVMDPFHVVSLAGQALDEARHRVQ</sequence>
<dbReference type="KEGG" id="asla:NCTC11923_00324"/>
<evidence type="ECO:0000259" key="1">
    <source>
        <dbReference type="Pfam" id="PF01610"/>
    </source>
</evidence>
<dbReference type="Pfam" id="PF01610">
    <property type="entry name" value="DDE_Tnp_ISL3"/>
    <property type="match status" value="1"/>
</dbReference>
<dbReference type="EMBL" id="LR134363">
    <property type="protein sequence ID" value="VEG73715.1"/>
    <property type="molecule type" value="Genomic_DNA"/>
</dbReference>
<reference evidence="2 3" key="1">
    <citation type="submission" date="2018-12" db="EMBL/GenBank/DDBJ databases">
        <authorList>
            <consortium name="Pathogen Informatics"/>
        </authorList>
    </citation>
    <scope>NUCLEOTIDE SEQUENCE [LARGE SCALE GENOMIC DNA]</scope>
    <source>
        <strain evidence="2 3">NCTC11923</strain>
    </source>
</reference>
<dbReference type="STRING" id="1278298.GCA_000428685_02026"/>
<dbReference type="Proteomes" id="UP000276899">
    <property type="component" value="Chromosome"/>
</dbReference>
<evidence type="ECO:0000313" key="3">
    <source>
        <dbReference type="Proteomes" id="UP000276899"/>
    </source>
</evidence>
<protein>
    <submittedName>
        <fullName evidence="2">Transposase and inactivated derivatives</fullName>
    </submittedName>
</protein>
<dbReference type="InterPro" id="IPR002560">
    <property type="entry name" value="Transposase_DDE"/>
</dbReference>
<organism evidence="2 3">
    <name type="scientific">Actinomyces slackii</name>
    <dbReference type="NCBI Taxonomy" id="52774"/>
    <lineage>
        <taxon>Bacteria</taxon>
        <taxon>Bacillati</taxon>
        <taxon>Actinomycetota</taxon>
        <taxon>Actinomycetes</taxon>
        <taxon>Actinomycetales</taxon>
        <taxon>Actinomycetaceae</taxon>
        <taxon>Actinomyces</taxon>
    </lineage>
</organism>
<evidence type="ECO:0000313" key="2">
    <source>
        <dbReference type="EMBL" id="VEG73715.1"/>
    </source>
</evidence>
<proteinExistence type="predicted"/>
<name>A0A3S4SS58_9ACTO</name>
<accession>A0A3S4SS58</accession>